<feature type="domain" description="SOCS box" evidence="2">
    <location>
        <begin position="368"/>
        <end position="420"/>
    </location>
</feature>
<evidence type="ECO:0000313" key="3">
    <source>
        <dbReference type="EMBL" id="KAK3738283.1"/>
    </source>
</evidence>
<dbReference type="PANTHER" id="PTHR24121">
    <property type="entry name" value="NO MECHANORECEPTOR POTENTIAL C, ISOFORM D-RELATED"/>
    <property type="match status" value="1"/>
</dbReference>
<dbReference type="InterPro" id="IPR036770">
    <property type="entry name" value="Ankyrin_rpt-contain_sf"/>
</dbReference>
<dbReference type="EMBL" id="JAWDGP010006599">
    <property type="protein sequence ID" value="KAK3738283.1"/>
    <property type="molecule type" value="Genomic_DNA"/>
</dbReference>
<evidence type="ECO:0000313" key="4">
    <source>
        <dbReference type="Proteomes" id="UP001283361"/>
    </source>
</evidence>
<reference evidence="3" key="1">
    <citation type="journal article" date="2023" name="G3 (Bethesda)">
        <title>A reference genome for the long-term kleptoplast-retaining sea slug Elysia crispata morphotype clarki.</title>
        <authorList>
            <person name="Eastman K.E."/>
            <person name="Pendleton A.L."/>
            <person name="Shaikh M.A."/>
            <person name="Suttiyut T."/>
            <person name="Ogas R."/>
            <person name="Tomko P."/>
            <person name="Gavelis G."/>
            <person name="Widhalm J.R."/>
            <person name="Wisecaver J.H."/>
        </authorList>
    </citation>
    <scope>NUCLEOTIDE SEQUENCE</scope>
    <source>
        <strain evidence="3">ECLA1</strain>
    </source>
</reference>
<dbReference type="AlphaFoldDB" id="A0AAE0Y9Y9"/>
<dbReference type="Proteomes" id="UP001283361">
    <property type="component" value="Unassembled WGS sequence"/>
</dbReference>
<dbReference type="InterPro" id="IPR001496">
    <property type="entry name" value="SOCS_box"/>
</dbReference>
<evidence type="ECO:0000259" key="2">
    <source>
        <dbReference type="PROSITE" id="PS50225"/>
    </source>
</evidence>
<sequence length="420" mass="46445">MKHTLDQSSVFCKKWKVSLAITNGGTTIAIEGMDITMAVDSCHLKRGKRRNMRLFLKENESVVERACLLGHLDMLEIFLLNGCSSNLPTSHGRLIHTVLTALKAHRWLVDSGAALASIRLLLAMDCDVNVKNYQGKSPLLLAAELADGPIMAEILPRCLPWQLTSSDRDNGHTPLHMACMNGNVTCVRLLLEWLPKGEDVDVGDCLNLSPLLCSMMVLKHNVNFHMRDGGKDDALLNVQYSHIAIVEMLLDRGALPTKPVTPHAVSTGLSTLSDVADVADSLPSPPSSRSALQTALEVAHQYEVQGVIICHRLGVPASEKKLSTLYTELVRMLVHKCDLSPFTSNELEVWANAHPYIKGLLKEINSYLLSRESRRRNAPRLLSLSRHVIRIQAAKADSLSKLELLPLPKKLKDYVKFIAL</sequence>
<dbReference type="PROSITE" id="PS50088">
    <property type="entry name" value="ANK_REPEAT"/>
    <property type="match status" value="1"/>
</dbReference>
<comment type="caution">
    <text evidence="3">The sequence shown here is derived from an EMBL/GenBank/DDBJ whole genome shotgun (WGS) entry which is preliminary data.</text>
</comment>
<name>A0AAE0Y9Y9_9GAST</name>
<dbReference type="PANTHER" id="PTHR24121:SF23">
    <property type="entry name" value="NO MECHANORECEPTOR POTENTIAL C, ISOFORM H"/>
    <property type="match status" value="1"/>
</dbReference>
<keyword evidence="1" id="KW-0040">ANK repeat</keyword>
<feature type="repeat" description="ANK" evidence="1">
    <location>
        <begin position="170"/>
        <end position="192"/>
    </location>
</feature>
<dbReference type="SUPFAM" id="SSF48403">
    <property type="entry name" value="Ankyrin repeat"/>
    <property type="match status" value="1"/>
</dbReference>
<accession>A0AAE0Y9Y9</accession>
<dbReference type="SMART" id="SM00248">
    <property type="entry name" value="ANK"/>
    <property type="match status" value="3"/>
</dbReference>
<keyword evidence="4" id="KW-1185">Reference proteome</keyword>
<protein>
    <recommendedName>
        <fullName evidence="2">SOCS box domain-containing protein</fullName>
    </recommendedName>
</protein>
<organism evidence="3 4">
    <name type="scientific">Elysia crispata</name>
    <name type="common">lettuce slug</name>
    <dbReference type="NCBI Taxonomy" id="231223"/>
    <lineage>
        <taxon>Eukaryota</taxon>
        <taxon>Metazoa</taxon>
        <taxon>Spiralia</taxon>
        <taxon>Lophotrochozoa</taxon>
        <taxon>Mollusca</taxon>
        <taxon>Gastropoda</taxon>
        <taxon>Heterobranchia</taxon>
        <taxon>Euthyneura</taxon>
        <taxon>Panpulmonata</taxon>
        <taxon>Sacoglossa</taxon>
        <taxon>Placobranchoidea</taxon>
        <taxon>Plakobranchidae</taxon>
        <taxon>Elysia</taxon>
    </lineage>
</organism>
<dbReference type="Pfam" id="PF07525">
    <property type="entry name" value="SOCS_box"/>
    <property type="match status" value="1"/>
</dbReference>
<gene>
    <name evidence="3" type="ORF">RRG08_039691</name>
</gene>
<proteinExistence type="predicted"/>
<dbReference type="Pfam" id="PF12796">
    <property type="entry name" value="Ank_2"/>
    <property type="match status" value="1"/>
</dbReference>
<dbReference type="InterPro" id="IPR002110">
    <property type="entry name" value="Ankyrin_rpt"/>
</dbReference>
<evidence type="ECO:0000256" key="1">
    <source>
        <dbReference type="PROSITE-ProRule" id="PRU00023"/>
    </source>
</evidence>
<dbReference type="Gene3D" id="1.25.40.20">
    <property type="entry name" value="Ankyrin repeat-containing domain"/>
    <property type="match status" value="2"/>
</dbReference>
<dbReference type="PROSITE" id="PS50297">
    <property type="entry name" value="ANK_REP_REGION"/>
    <property type="match status" value="1"/>
</dbReference>
<dbReference type="PROSITE" id="PS50225">
    <property type="entry name" value="SOCS"/>
    <property type="match status" value="1"/>
</dbReference>